<proteinExistence type="predicted"/>
<organism evidence="1 2">
    <name type="scientific">Nephila pilipes</name>
    <name type="common">Giant wood spider</name>
    <name type="synonym">Nephila maculata</name>
    <dbReference type="NCBI Taxonomy" id="299642"/>
    <lineage>
        <taxon>Eukaryota</taxon>
        <taxon>Metazoa</taxon>
        <taxon>Ecdysozoa</taxon>
        <taxon>Arthropoda</taxon>
        <taxon>Chelicerata</taxon>
        <taxon>Arachnida</taxon>
        <taxon>Araneae</taxon>
        <taxon>Araneomorphae</taxon>
        <taxon>Entelegynae</taxon>
        <taxon>Araneoidea</taxon>
        <taxon>Nephilidae</taxon>
        <taxon>Nephila</taxon>
    </lineage>
</organism>
<dbReference type="AlphaFoldDB" id="A0A8X6R519"/>
<keyword evidence="2" id="KW-1185">Reference proteome</keyword>
<evidence type="ECO:0000313" key="1">
    <source>
        <dbReference type="EMBL" id="GFU60520.1"/>
    </source>
</evidence>
<sequence length="137" mass="15408">MRFSAARYKAVAWWCSQPTCLLCCQQCGGGRWQRTGFGAATKCDATRACRVAYVGSVWWRRYSCSSEKAEPGKLRADAMQPTLSESTSLREDPKIAPELCREVLERERDRRWHLGLGKSVHLKNVGDSTDIGPSLRP</sequence>
<comment type="caution">
    <text evidence="1">The sequence shown here is derived from an EMBL/GenBank/DDBJ whole genome shotgun (WGS) entry which is preliminary data.</text>
</comment>
<reference evidence="1" key="1">
    <citation type="submission" date="2020-08" db="EMBL/GenBank/DDBJ databases">
        <title>Multicomponent nature underlies the extraordinary mechanical properties of spider dragline silk.</title>
        <authorList>
            <person name="Kono N."/>
            <person name="Nakamura H."/>
            <person name="Mori M."/>
            <person name="Yoshida Y."/>
            <person name="Ohtoshi R."/>
            <person name="Malay A.D."/>
            <person name="Moran D.A.P."/>
            <person name="Tomita M."/>
            <person name="Numata K."/>
            <person name="Arakawa K."/>
        </authorList>
    </citation>
    <scope>NUCLEOTIDE SEQUENCE</scope>
</reference>
<evidence type="ECO:0000313" key="2">
    <source>
        <dbReference type="Proteomes" id="UP000887013"/>
    </source>
</evidence>
<gene>
    <name evidence="1" type="ORF">NPIL_565951</name>
</gene>
<accession>A0A8X6R519</accession>
<dbReference type="Proteomes" id="UP000887013">
    <property type="component" value="Unassembled WGS sequence"/>
</dbReference>
<name>A0A8X6R519_NEPPI</name>
<protein>
    <submittedName>
        <fullName evidence="1">Uncharacterized protein</fullName>
    </submittedName>
</protein>
<dbReference type="EMBL" id="BMAW01040680">
    <property type="protein sequence ID" value="GFU60520.1"/>
    <property type="molecule type" value="Genomic_DNA"/>
</dbReference>